<comment type="caution">
    <text evidence="1">The sequence shown here is derived from an EMBL/GenBank/DDBJ whole genome shotgun (WGS) entry which is preliminary data.</text>
</comment>
<dbReference type="EMBL" id="JAHRIP010042407">
    <property type="protein sequence ID" value="MEQ2297371.1"/>
    <property type="molecule type" value="Genomic_DNA"/>
</dbReference>
<protein>
    <submittedName>
        <fullName evidence="1">Uncharacterized protein</fullName>
    </submittedName>
</protein>
<evidence type="ECO:0000313" key="2">
    <source>
        <dbReference type="Proteomes" id="UP001469553"/>
    </source>
</evidence>
<gene>
    <name evidence="1" type="ORF">AMECASPLE_034178</name>
</gene>
<dbReference type="Proteomes" id="UP001469553">
    <property type="component" value="Unassembled WGS sequence"/>
</dbReference>
<evidence type="ECO:0000313" key="1">
    <source>
        <dbReference type="EMBL" id="MEQ2297371.1"/>
    </source>
</evidence>
<name>A0ABV0YU87_9TELE</name>
<accession>A0ABV0YU87</accession>
<reference evidence="1 2" key="1">
    <citation type="submission" date="2021-06" db="EMBL/GenBank/DDBJ databases">
        <authorList>
            <person name="Palmer J.M."/>
        </authorList>
    </citation>
    <scope>NUCLEOTIDE SEQUENCE [LARGE SCALE GENOMIC DNA]</scope>
    <source>
        <strain evidence="1 2">AS_MEX2019</strain>
        <tissue evidence="1">Muscle</tissue>
    </source>
</reference>
<feature type="non-terminal residue" evidence="1">
    <location>
        <position position="1"/>
    </location>
</feature>
<sequence>KPRFWNHARRKSGCLLCDPMDAGHTSSVHHQRLMDEGTVELSEVRARSTTFCCHFVEGVLICFL</sequence>
<proteinExistence type="predicted"/>
<organism evidence="1 2">
    <name type="scientific">Ameca splendens</name>
    <dbReference type="NCBI Taxonomy" id="208324"/>
    <lineage>
        <taxon>Eukaryota</taxon>
        <taxon>Metazoa</taxon>
        <taxon>Chordata</taxon>
        <taxon>Craniata</taxon>
        <taxon>Vertebrata</taxon>
        <taxon>Euteleostomi</taxon>
        <taxon>Actinopterygii</taxon>
        <taxon>Neopterygii</taxon>
        <taxon>Teleostei</taxon>
        <taxon>Neoteleostei</taxon>
        <taxon>Acanthomorphata</taxon>
        <taxon>Ovalentaria</taxon>
        <taxon>Atherinomorphae</taxon>
        <taxon>Cyprinodontiformes</taxon>
        <taxon>Goodeidae</taxon>
        <taxon>Ameca</taxon>
    </lineage>
</organism>
<keyword evidence="2" id="KW-1185">Reference proteome</keyword>